<proteinExistence type="predicted"/>
<reference evidence="3" key="1">
    <citation type="journal article" date="2012" name="PLoS Pathog.">
        <title>Comparative genomics of the apicomplexan parasites Toxoplasma gondii and Neospora caninum: Coccidia differing in host range and transmission strategy.</title>
        <authorList>
            <person name="Reid A.J."/>
            <person name="Vermont S.J."/>
            <person name="Cotton J.A."/>
            <person name="Harris D."/>
            <person name="Hill-Cawthorne G.A."/>
            <person name="Konen-Waisman S."/>
            <person name="Latham S.M."/>
            <person name="Mourier T."/>
            <person name="Norton R."/>
            <person name="Quail M.A."/>
            <person name="Sanders M."/>
            <person name="Shanmugam D."/>
            <person name="Sohal A."/>
            <person name="Wasmuth J.D."/>
            <person name="Brunk B."/>
            <person name="Grigg M.E."/>
            <person name="Howard J.C."/>
            <person name="Parkinson J."/>
            <person name="Roos D.S."/>
            <person name="Trees A.J."/>
            <person name="Berriman M."/>
            <person name="Pain A."/>
            <person name="Wastling J.M."/>
        </authorList>
    </citation>
    <scope>NUCLEOTIDE SEQUENCE [LARGE SCALE GENOMIC DNA]</scope>
    <source>
        <strain evidence="3">Liverpool</strain>
    </source>
</reference>
<accession>F0VAJ7</accession>
<protein>
    <submittedName>
        <fullName evidence="2">Uncharacterized protein</fullName>
    </submittedName>
</protein>
<sequence>MDCSNGRLGKKETKDKKGVTADTPEKKTKAKRTRHTPGVDHACQ</sequence>
<name>F0VAJ7_NEOCL</name>
<dbReference type="GeneID" id="13441715"/>
<dbReference type="VEuPathDB" id="ToxoDB:NCLIV_011520"/>
<dbReference type="AlphaFoldDB" id="F0VAJ7"/>
<evidence type="ECO:0000256" key="1">
    <source>
        <dbReference type="SAM" id="MobiDB-lite"/>
    </source>
</evidence>
<dbReference type="RefSeq" id="XP_003880719.1">
    <property type="nucleotide sequence ID" value="XM_003880670.1"/>
</dbReference>
<gene>
    <name evidence="2" type="ORF">NCLIV_011520</name>
</gene>
<evidence type="ECO:0000313" key="2">
    <source>
        <dbReference type="EMBL" id="CBZ50686.1"/>
    </source>
</evidence>
<dbReference type="InParanoid" id="F0VAJ7"/>
<dbReference type="Proteomes" id="UP000007494">
    <property type="component" value="Chromosome IV"/>
</dbReference>
<feature type="region of interest" description="Disordered" evidence="1">
    <location>
        <begin position="1"/>
        <end position="44"/>
    </location>
</feature>
<feature type="compositionally biased region" description="Basic and acidic residues" evidence="1">
    <location>
        <begin position="9"/>
        <end position="27"/>
    </location>
</feature>
<dbReference type="EMBL" id="FR823384">
    <property type="protein sequence ID" value="CBZ50686.1"/>
    <property type="molecule type" value="Genomic_DNA"/>
</dbReference>
<organism evidence="2 3">
    <name type="scientific">Neospora caninum (strain Liverpool)</name>
    <dbReference type="NCBI Taxonomy" id="572307"/>
    <lineage>
        <taxon>Eukaryota</taxon>
        <taxon>Sar</taxon>
        <taxon>Alveolata</taxon>
        <taxon>Apicomplexa</taxon>
        <taxon>Conoidasida</taxon>
        <taxon>Coccidia</taxon>
        <taxon>Eucoccidiorida</taxon>
        <taxon>Eimeriorina</taxon>
        <taxon>Sarcocystidae</taxon>
        <taxon>Neospora</taxon>
    </lineage>
</organism>
<keyword evidence="3" id="KW-1185">Reference proteome</keyword>
<evidence type="ECO:0000313" key="3">
    <source>
        <dbReference type="Proteomes" id="UP000007494"/>
    </source>
</evidence>